<accession>A0A2W5F362</accession>
<dbReference type="SUPFAM" id="SSF52540">
    <property type="entry name" value="P-loop containing nucleoside triphosphate hydrolases"/>
    <property type="match status" value="1"/>
</dbReference>
<dbReference type="PANTHER" id="PTHR42939">
    <property type="entry name" value="ABC TRANSPORTER ATP-BINDING PROTEIN ALBC-RELATED"/>
    <property type="match status" value="1"/>
</dbReference>
<dbReference type="Pfam" id="PF00005">
    <property type="entry name" value="ABC_tran"/>
    <property type="match status" value="1"/>
</dbReference>
<evidence type="ECO:0000313" key="6">
    <source>
        <dbReference type="Proteomes" id="UP000249645"/>
    </source>
</evidence>
<comment type="caution">
    <text evidence="5">The sequence shown here is derived from an EMBL/GenBank/DDBJ whole genome shotgun (WGS) entry which is preliminary data.</text>
</comment>
<evidence type="ECO:0000313" key="5">
    <source>
        <dbReference type="EMBL" id="PZP48070.1"/>
    </source>
</evidence>
<dbReference type="AlphaFoldDB" id="A0A2W5F362"/>
<dbReference type="GO" id="GO:0005524">
    <property type="term" value="F:ATP binding"/>
    <property type="evidence" value="ECO:0007669"/>
    <property type="project" value="UniProtKB-KW"/>
</dbReference>
<evidence type="ECO:0000256" key="3">
    <source>
        <dbReference type="ARBA" id="ARBA00022840"/>
    </source>
</evidence>
<dbReference type="InterPro" id="IPR017871">
    <property type="entry name" value="ABC_transporter-like_CS"/>
</dbReference>
<dbReference type="PANTHER" id="PTHR42939:SF1">
    <property type="entry name" value="ABC TRANSPORTER ATP-BINDING PROTEIN ALBC-RELATED"/>
    <property type="match status" value="1"/>
</dbReference>
<feature type="domain" description="ABC transporter" evidence="4">
    <location>
        <begin position="2"/>
        <end position="209"/>
    </location>
</feature>
<dbReference type="SMART" id="SM00382">
    <property type="entry name" value="AAA"/>
    <property type="match status" value="1"/>
</dbReference>
<reference evidence="5 6" key="1">
    <citation type="submission" date="2017-11" db="EMBL/GenBank/DDBJ databases">
        <title>Infants hospitalized years apart are colonized by the same room-sourced microbial strains.</title>
        <authorList>
            <person name="Brooks B."/>
            <person name="Olm M.R."/>
            <person name="Firek B.A."/>
            <person name="Baker R."/>
            <person name="Thomas B.C."/>
            <person name="Morowitz M.J."/>
            <person name="Banfield J.F."/>
        </authorList>
    </citation>
    <scope>NUCLEOTIDE SEQUENCE [LARGE SCALE GENOMIC DNA]</scope>
    <source>
        <strain evidence="5">S2_009_000_R2_76</strain>
    </source>
</reference>
<organism evidence="5 6">
    <name type="scientific">Pseudopedobacter saltans</name>
    <dbReference type="NCBI Taxonomy" id="151895"/>
    <lineage>
        <taxon>Bacteria</taxon>
        <taxon>Pseudomonadati</taxon>
        <taxon>Bacteroidota</taxon>
        <taxon>Sphingobacteriia</taxon>
        <taxon>Sphingobacteriales</taxon>
        <taxon>Sphingobacteriaceae</taxon>
        <taxon>Pseudopedobacter</taxon>
    </lineage>
</organism>
<dbReference type="InterPro" id="IPR003439">
    <property type="entry name" value="ABC_transporter-like_ATP-bd"/>
</dbReference>
<dbReference type="InterPro" id="IPR003593">
    <property type="entry name" value="AAA+_ATPase"/>
</dbReference>
<keyword evidence="3" id="KW-0067">ATP-binding</keyword>
<evidence type="ECO:0000256" key="1">
    <source>
        <dbReference type="ARBA" id="ARBA00022448"/>
    </source>
</evidence>
<dbReference type="InterPro" id="IPR027417">
    <property type="entry name" value="P-loop_NTPase"/>
</dbReference>
<protein>
    <submittedName>
        <fullName evidence="5">ABC transporter</fullName>
    </submittedName>
</protein>
<evidence type="ECO:0000259" key="4">
    <source>
        <dbReference type="PROSITE" id="PS50893"/>
    </source>
</evidence>
<dbReference type="EMBL" id="QFOI01000173">
    <property type="protein sequence ID" value="PZP48070.1"/>
    <property type="molecule type" value="Genomic_DNA"/>
</dbReference>
<dbReference type="PROSITE" id="PS50893">
    <property type="entry name" value="ABC_TRANSPORTER_2"/>
    <property type="match status" value="1"/>
</dbReference>
<dbReference type="GO" id="GO:0016887">
    <property type="term" value="F:ATP hydrolysis activity"/>
    <property type="evidence" value="ECO:0007669"/>
    <property type="project" value="InterPro"/>
</dbReference>
<gene>
    <name evidence="5" type="ORF">DI598_10400</name>
</gene>
<dbReference type="Proteomes" id="UP000249645">
    <property type="component" value="Unassembled WGS sequence"/>
</dbReference>
<dbReference type="Gene3D" id="3.40.50.300">
    <property type="entry name" value="P-loop containing nucleotide triphosphate hydrolases"/>
    <property type="match status" value="1"/>
</dbReference>
<dbReference type="PROSITE" id="PS00211">
    <property type="entry name" value="ABC_TRANSPORTER_1"/>
    <property type="match status" value="1"/>
</dbReference>
<keyword evidence="2" id="KW-0547">Nucleotide-binding</keyword>
<dbReference type="InterPro" id="IPR051782">
    <property type="entry name" value="ABC_Transporter_VariousFunc"/>
</dbReference>
<evidence type="ECO:0000256" key="2">
    <source>
        <dbReference type="ARBA" id="ARBA00022741"/>
    </source>
</evidence>
<keyword evidence="1" id="KW-0813">Transport</keyword>
<name>A0A2W5F362_9SPHI</name>
<proteinExistence type="predicted"/>
<sequence>MLSIRNYNKYYGRKLILDIPECTLQHGIYWIQGVNGSGKSTLLKSIAGILSFDGTITYDGLDVKKNMVVFRSVVNFSDAEPLFPEFLSGRELIGMFEEAKKAPNGQAQKMIDDLEMGNYLDSTVSSYSSGMLKKLSLLLAFIGTPRLILLDEPFITIDAATLEIIYSWIREANETKSIDFVLSSHQTLDLELLPSLQKIQIIDKKLIFC</sequence>